<reference evidence="2" key="1">
    <citation type="submission" date="2019-08" db="EMBL/GenBank/DDBJ databases">
        <authorList>
            <person name="Kucharzyk K."/>
            <person name="Murdoch R.W."/>
            <person name="Higgins S."/>
            <person name="Loffler F."/>
        </authorList>
    </citation>
    <scope>NUCLEOTIDE SEQUENCE</scope>
</reference>
<organism evidence="2">
    <name type="scientific">bioreactor metagenome</name>
    <dbReference type="NCBI Taxonomy" id="1076179"/>
    <lineage>
        <taxon>unclassified sequences</taxon>
        <taxon>metagenomes</taxon>
        <taxon>ecological metagenomes</taxon>
    </lineage>
</organism>
<sequence>MQNVHTYTVNEIKSILRISRATAYHLVNDPPFPVVKVGSNIRIPKEAFDHWLMGA</sequence>
<dbReference type="InterPro" id="IPR010093">
    <property type="entry name" value="SinI_DNA-bd"/>
</dbReference>
<dbReference type="Pfam" id="PF12728">
    <property type="entry name" value="HTH_17"/>
    <property type="match status" value="1"/>
</dbReference>
<evidence type="ECO:0000313" key="2">
    <source>
        <dbReference type="EMBL" id="MPM81558.1"/>
    </source>
</evidence>
<comment type="caution">
    <text evidence="2">The sequence shown here is derived from an EMBL/GenBank/DDBJ whole genome shotgun (WGS) entry which is preliminary data.</text>
</comment>
<name>A0A645CXJ2_9ZZZZ</name>
<dbReference type="NCBIfam" id="TIGR01764">
    <property type="entry name" value="excise"/>
    <property type="match status" value="1"/>
</dbReference>
<evidence type="ECO:0000259" key="1">
    <source>
        <dbReference type="Pfam" id="PF12728"/>
    </source>
</evidence>
<protein>
    <recommendedName>
        <fullName evidence="1">Helix-turn-helix domain-containing protein</fullName>
    </recommendedName>
</protein>
<dbReference type="InterPro" id="IPR041657">
    <property type="entry name" value="HTH_17"/>
</dbReference>
<dbReference type="EMBL" id="VSSQ01030874">
    <property type="protein sequence ID" value="MPM81558.1"/>
    <property type="molecule type" value="Genomic_DNA"/>
</dbReference>
<accession>A0A645CXJ2</accession>
<gene>
    <name evidence="2" type="ORF">SDC9_128612</name>
</gene>
<feature type="domain" description="Helix-turn-helix" evidence="1">
    <location>
        <begin position="7"/>
        <end position="53"/>
    </location>
</feature>
<dbReference type="AlphaFoldDB" id="A0A645CXJ2"/>
<proteinExistence type="predicted"/>
<dbReference type="GO" id="GO:0003677">
    <property type="term" value="F:DNA binding"/>
    <property type="evidence" value="ECO:0007669"/>
    <property type="project" value="InterPro"/>
</dbReference>